<evidence type="ECO:0000313" key="5">
    <source>
        <dbReference type="Proteomes" id="UP000297834"/>
    </source>
</evidence>
<dbReference type="InterPro" id="IPR037143">
    <property type="entry name" value="4-PPantetheinyl_Trfase_dom_sf"/>
</dbReference>
<evidence type="ECO:0000256" key="1">
    <source>
        <dbReference type="ARBA" id="ARBA00010990"/>
    </source>
</evidence>
<dbReference type="SUPFAM" id="SSF56214">
    <property type="entry name" value="4'-phosphopantetheinyl transferase"/>
    <property type="match status" value="2"/>
</dbReference>
<comment type="caution">
    <text evidence="4">The sequence shown here is derived from an EMBL/GenBank/DDBJ whole genome shotgun (WGS) entry which is preliminary data.</text>
</comment>
<dbReference type="InterPro" id="IPR008278">
    <property type="entry name" value="4-PPantetheinyl_Trfase_dom"/>
</dbReference>
<name>A0A4Y7XE86_9GAMM</name>
<accession>A0A4Y7XE86</accession>
<sequence length="223" mass="25390">MPNSLLIHLALRHIQPETLDQLQVNAADHNNLATHPQRRVEQLVSRSWRRQILATQLGQTPENLYFAKDSYGKPYLVDTPNLQFSQSHCMQQFALVFNQQHIPIGVDIEARQRSINLAGLAKRILTAAEMQVFTQTANPQAYLLKCWTIKEAVVKASGLGIRLNLNTLETDYSGSEIQLNGAVAYQAAIGKWAYHCFETADYYYTVAWQYHSAQQVSFNWLPE</sequence>
<proteinExistence type="inferred from homology"/>
<dbReference type="Gene3D" id="3.90.470.20">
    <property type="entry name" value="4'-phosphopantetheinyl transferase domain"/>
    <property type="match status" value="2"/>
</dbReference>
<dbReference type="PANTHER" id="PTHR12215">
    <property type="entry name" value="PHOSPHOPANTETHEINE TRANSFERASE"/>
    <property type="match status" value="1"/>
</dbReference>
<dbReference type="GO" id="GO:0000287">
    <property type="term" value="F:magnesium ion binding"/>
    <property type="evidence" value="ECO:0007669"/>
    <property type="project" value="InterPro"/>
</dbReference>
<dbReference type="RefSeq" id="WP_134243661.1">
    <property type="nucleotide sequence ID" value="NZ_SNTY01000013.1"/>
</dbReference>
<dbReference type="EMBL" id="SNTY01000013">
    <property type="protein sequence ID" value="TEU30040.1"/>
    <property type="molecule type" value="Genomic_DNA"/>
</dbReference>
<dbReference type="Pfam" id="PF01648">
    <property type="entry name" value="ACPS"/>
    <property type="match status" value="1"/>
</dbReference>
<dbReference type="STRING" id="1120977.GCA_000619845_00025"/>
<evidence type="ECO:0000256" key="2">
    <source>
        <dbReference type="ARBA" id="ARBA00022679"/>
    </source>
</evidence>
<dbReference type="InterPro" id="IPR050559">
    <property type="entry name" value="P-Pant_transferase_sf"/>
</dbReference>
<organism evidence="4 5">
    <name type="scientific">Alkanindiges illinoisensis</name>
    <dbReference type="NCBI Taxonomy" id="197183"/>
    <lineage>
        <taxon>Bacteria</taxon>
        <taxon>Pseudomonadati</taxon>
        <taxon>Pseudomonadota</taxon>
        <taxon>Gammaproteobacteria</taxon>
        <taxon>Moraxellales</taxon>
        <taxon>Moraxellaceae</taxon>
        <taxon>Alkanindiges</taxon>
    </lineage>
</organism>
<dbReference type="GO" id="GO:0019878">
    <property type="term" value="P:lysine biosynthetic process via aminoadipic acid"/>
    <property type="evidence" value="ECO:0007669"/>
    <property type="project" value="TreeGrafter"/>
</dbReference>
<dbReference type="Proteomes" id="UP000297834">
    <property type="component" value="Unassembled WGS sequence"/>
</dbReference>
<gene>
    <name evidence="4" type="ORF">E2B99_03870</name>
</gene>
<evidence type="ECO:0000259" key="3">
    <source>
        <dbReference type="Pfam" id="PF01648"/>
    </source>
</evidence>
<dbReference type="GO" id="GO:0005829">
    <property type="term" value="C:cytosol"/>
    <property type="evidence" value="ECO:0007669"/>
    <property type="project" value="TreeGrafter"/>
</dbReference>
<keyword evidence="5" id="KW-1185">Reference proteome</keyword>
<reference evidence="4 5" key="1">
    <citation type="submission" date="2019-03" db="EMBL/GenBank/DDBJ databases">
        <title>Alkanindiges illinoisensis: a potential pathogenic isolated from ascites of a gastric cancer patient with abdominal metastasis.</title>
        <authorList>
            <person name="Hu X."/>
            <person name="Yang B."/>
            <person name="Yan X."/>
            <person name="Lin L."/>
            <person name="Zhao H."/>
            <person name="Zhou F."/>
            <person name="Su B."/>
            <person name="Chen J."/>
            <person name="Rui Y."/>
            <person name="Wang Q."/>
            <person name="Zheng L."/>
        </authorList>
    </citation>
    <scope>NUCLEOTIDE SEQUENCE [LARGE SCALE GENOMIC DNA]</scope>
    <source>
        <strain evidence="4 5">NFYY 23406</strain>
    </source>
</reference>
<comment type="similarity">
    <text evidence="1">Belongs to the P-Pant transferase superfamily. Gsp/Sfp/HetI/AcpT family.</text>
</comment>
<dbReference type="GO" id="GO:0008897">
    <property type="term" value="F:holo-[acyl-carrier-protein] synthase activity"/>
    <property type="evidence" value="ECO:0007669"/>
    <property type="project" value="InterPro"/>
</dbReference>
<dbReference type="PANTHER" id="PTHR12215:SF10">
    <property type="entry name" value="L-AMINOADIPATE-SEMIALDEHYDE DEHYDROGENASE-PHOSPHOPANTETHEINYL TRANSFERASE"/>
    <property type="match status" value="1"/>
</dbReference>
<protein>
    <submittedName>
        <fullName evidence="4">4'-phosphopantetheinyl transferase superfamily protein</fullName>
    </submittedName>
</protein>
<dbReference type="OrthoDB" id="9808281at2"/>
<feature type="domain" description="4'-phosphopantetheinyl transferase" evidence="3">
    <location>
        <begin position="103"/>
        <end position="172"/>
    </location>
</feature>
<keyword evidence="2 4" id="KW-0808">Transferase</keyword>
<evidence type="ECO:0000313" key="4">
    <source>
        <dbReference type="EMBL" id="TEU30040.1"/>
    </source>
</evidence>
<dbReference type="AlphaFoldDB" id="A0A4Y7XE86"/>